<gene>
    <name evidence="8" type="ORF">FRX48_06627</name>
</gene>
<feature type="transmembrane region" description="Helical" evidence="7">
    <location>
        <begin position="229"/>
        <end position="253"/>
    </location>
</feature>
<dbReference type="InterPro" id="IPR005016">
    <property type="entry name" value="TDE1/TMS"/>
</dbReference>
<feature type="transmembrane region" description="Helical" evidence="7">
    <location>
        <begin position="75"/>
        <end position="97"/>
    </location>
</feature>
<dbReference type="AlphaFoldDB" id="A0A5M8PKN8"/>
<dbReference type="Proteomes" id="UP000324767">
    <property type="component" value="Unassembled WGS sequence"/>
</dbReference>
<feature type="transmembrane region" description="Helical" evidence="7">
    <location>
        <begin position="475"/>
        <end position="499"/>
    </location>
</feature>
<evidence type="ECO:0000313" key="8">
    <source>
        <dbReference type="EMBL" id="KAA6410013.1"/>
    </source>
</evidence>
<reference evidence="8 9" key="1">
    <citation type="submission" date="2019-09" db="EMBL/GenBank/DDBJ databases">
        <title>The hologenome of the rock-dwelling lichen Lasallia pustulata.</title>
        <authorList>
            <person name="Greshake Tzovaras B."/>
            <person name="Segers F."/>
            <person name="Bicker A."/>
            <person name="Dal Grande F."/>
            <person name="Otte J."/>
            <person name="Hankeln T."/>
            <person name="Schmitt I."/>
            <person name="Ebersberger I."/>
        </authorList>
    </citation>
    <scope>NUCLEOTIDE SEQUENCE [LARGE SCALE GENOMIC DNA]</scope>
    <source>
        <strain evidence="8">A1-1</strain>
    </source>
</reference>
<protein>
    <submittedName>
        <fullName evidence="8">Membrane TMS1</fullName>
    </submittedName>
</protein>
<sequence>MFLRRITITTSSKELEPSTHIPLITEMGALLSLPLLAIPSVGTLATFAASCCGAATCSAVCSACGNFRSSMATRIAFAFILLVNSILSWLMLTPWALKKLEHLTLDYMSLTCQGKQCYGWVAVQRVNFALGLFHFILAVLLLGVKSTKDGRAALQNGFWGPKVVIWLGFVVMTFFIPETFFQVWGSYFALAGAMLFVLLGLILLVDLAHTWAEYCLERIEKYESKGWKYLLITSTLGMYSASLAMTIIMYIFFAAGGCSMNQAAITVNLIVLLITSAISVHPTVQEFNPQAGLAQSAMVAIYCTYLTMSAVSMEPDDKHCNPLIRARGTRTVSIVIGAIVTMLTIAYTTTRAATQGIALGANGSHSYSKIPDGEAEHGLVDQQPGNSRREMRAEALRAAVEAGSLPANALDDDDDDDDDDGRDAKDDERAGTQYNYSLFHVIFLLATMWVATLLTQNVDAQAEGVAAVGRTYWASWVKIVSAWVCYAIYTWSLVAPVIMPERFGY</sequence>
<proteinExistence type="inferred from homology"/>
<dbReference type="EMBL" id="VXIT01000010">
    <property type="protein sequence ID" value="KAA6410013.1"/>
    <property type="molecule type" value="Genomic_DNA"/>
</dbReference>
<evidence type="ECO:0000256" key="4">
    <source>
        <dbReference type="ARBA" id="ARBA00022989"/>
    </source>
</evidence>
<organism evidence="8 9">
    <name type="scientific">Lasallia pustulata</name>
    <dbReference type="NCBI Taxonomy" id="136370"/>
    <lineage>
        <taxon>Eukaryota</taxon>
        <taxon>Fungi</taxon>
        <taxon>Dikarya</taxon>
        <taxon>Ascomycota</taxon>
        <taxon>Pezizomycotina</taxon>
        <taxon>Lecanoromycetes</taxon>
        <taxon>OSLEUM clade</taxon>
        <taxon>Umbilicariomycetidae</taxon>
        <taxon>Umbilicariales</taxon>
        <taxon>Umbilicariaceae</taxon>
        <taxon>Lasallia</taxon>
    </lineage>
</organism>
<feature type="transmembrane region" description="Helical" evidence="7">
    <location>
        <begin position="259"/>
        <end position="280"/>
    </location>
</feature>
<dbReference type="Pfam" id="PF03348">
    <property type="entry name" value="Serinc"/>
    <property type="match status" value="1"/>
</dbReference>
<feature type="region of interest" description="Disordered" evidence="6">
    <location>
        <begin position="406"/>
        <end position="428"/>
    </location>
</feature>
<feature type="transmembrane region" description="Helical" evidence="7">
    <location>
        <begin position="434"/>
        <end position="455"/>
    </location>
</feature>
<feature type="transmembrane region" description="Helical" evidence="7">
    <location>
        <begin position="117"/>
        <end position="142"/>
    </location>
</feature>
<evidence type="ECO:0000256" key="1">
    <source>
        <dbReference type="ARBA" id="ARBA00004141"/>
    </source>
</evidence>
<dbReference type="PANTHER" id="PTHR10383:SF9">
    <property type="entry name" value="SERINE INCORPORATOR, ISOFORM F"/>
    <property type="match status" value="1"/>
</dbReference>
<dbReference type="OrthoDB" id="5963193at2759"/>
<evidence type="ECO:0000256" key="3">
    <source>
        <dbReference type="ARBA" id="ARBA00022692"/>
    </source>
</evidence>
<keyword evidence="4 7" id="KW-1133">Transmembrane helix</keyword>
<evidence type="ECO:0000313" key="9">
    <source>
        <dbReference type="Proteomes" id="UP000324767"/>
    </source>
</evidence>
<comment type="subcellular location">
    <subcellularLocation>
        <location evidence="1">Membrane</location>
        <topology evidence="1">Multi-pass membrane protein</topology>
    </subcellularLocation>
</comment>
<keyword evidence="5 7" id="KW-0472">Membrane</keyword>
<dbReference type="GO" id="GO:0016020">
    <property type="term" value="C:membrane"/>
    <property type="evidence" value="ECO:0007669"/>
    <property type="project" value="UniProtKB-SubCell"/>
</dbReference>
<evidence type="ECO:0000256" key="6">
    <source>
        <dbReference type="SAM" id="MobiDB-lite"/>
    </source>
</evidence>
<feature type="compositionally biased region" description="Acidic residues" evidence="6">
    <location>
        <begin position="410"/>
        <end position="421"/>
    </location>
</feature>
<feature type="transmembrane region" description="Helical" evidence="7">
    <location>
        <begin position="292"/>
        <end position="311"/>
    </location>
</feature>
<keyword evidence="3 7" id="KW-0812">Transmembrane</keyword>
<name>A0A5M8PKN8_9LECA</name>
<comment type="similarity">
    <text evidence="2">Belongs to the TDE1 family.</text>
</comment>
<feature type="transmembrane region" description="Helical" evidence="7">
    <location>
        <begin position="187"/>
        <end position="208"/>
    </location>
</feature>
<evidence type="ECO:0000256" key="5">
    <source>
        <dbReference type="ARBA" id="ARBA00023136"/>
    </source>
</evidence>
<evidence type="ECO:0000256" key="7">
    <source>
        <dbReference type="SAM" id="Phobius"/>
    </source>
</evidence>
<evidence type="ECO:0000256" key="2">
    <source>
        <dbReference type="ARBA" id="ARBA00006665"/>
    </source>
</evidence>
<feature type="transmembrane region" description="Helical" evidence="7">
    <location>
        <begin position="163"/>
        <end position="181"/>
    </location>
</feature>
<feature type="transmembrane region" description="Helical" evidence="7">
    <location>
        <begin position="331"/>
        <end position="349"/>
    </location>
</feature>
<accession>A0A5M8PKN8</accession>
<comment type="caution">
    <text evidence="8">The sequence shown here is derived from an EMBL/GenBank/DDBJ whole genome shotgun (WGS) entry which is preliminary data.</text>
</comment>
<dbReference type="PANTHER" id="PTHR10383">
    <property type="entry name" value="SERINE INCORPORATOR"/>
    <property type="match status" value="1"/>
</dbReference>
<feature type="region of interest" description="Disordered" evidence="6">
    <location>
        <begin position="370"/>
        <end position="393"/>
    </location>
</feature>